<evidence type="ECO:0000313" key="9">
    <source>
        <dbReference type="EMBL" id="HIY60633.1"/>
    </source>
</evidence>
<dbReference type="PANTHER" id="PTHR43166">
    <property type="entry name" value="AMINO ACID IMPORT ATP-BINDING PROTEIN"/>
    <property type="match status" value="1"/>
</dbReference>
<dbReference type="InterPro" id="IPR003593">
    <property type="entry name" value="AAA+_ATPase"/>
</dbReference>
<accession>A0A9D1YQP3</accession>
<dbReference type="InterPro" id="IPR027417">
    <property type="entry name" value="P-loop_NTPase"/>
</dbReference>
<dbReference type="Proteomes" id="UP000824007">
    <property type="component" value="Unassembled WGS sequence"/>
</dbReference>
<organism evidence="9 10">
    <name type="scientific">Candidatus Eisenbergiella pullistercoris</name>
    <dbReference type="NCBI Taxonomy" id="2838555"/>
    <lineage>
        <taxon>Bacteria</taxon>
        <taxon>Bacillati</taxon>
        <taxon>Bacillota</taxon>
        <taxon>Clostridia</taxon>
        <taxon>Lachnospirales</taxon>
        <taxon>Lachnospiraceae</taxon>
        <taxon>Eisenbergiella</taxon>
    </lineage>
</organism>
<dbReference type="GO" id="GO:0016887">
    <property type="term" value="F:ATP hydrolysis activity"/>
    <property type="evidence" value="ECO:0007669"/>
    <property type="project" value="InterPro"/>
</dbReference>
<evidence type="ECO:0000259" key="8">
    <source>
        <dbReference type="PROSITE" id="PS50893"/>
    </source>
</evidence>
<dbReference type="Pfam" id="PF00005">
    <property type="entry name" value="ABC_tran"/>
    <property type="match status" value="1"/>
</dbReference>
<reference evidence="9" key="1">
    <citation type="journal article" date="2021" name="PeerJ">
        <title>Extensive microbial diversity within the chicken gut microbiome revealed by metagenomics and culture.</title>
        <authorList>
            <person name="Gilroy R."/>
            <person name="Ravi A."/>
            <person name="Getino M."/>
            <person name="Pursley I."/>
            <person name="Horton D.L."/>
            <person name="Alikhan N.F."/>
            <person name="Baker D."/>
            <person name="Gharbi K."/>
            <person name="Hall N."/>
            <person name="Watson M."/>
            <person name="Adriaenssens E.M."/>
            <person name="Foster-Nyarko E."/>
            <person name="Jarju S."/>
            <person name="Secka A."/>
            <person name="Antonio M."/>
            <person name="Oren A."/>
            <person name="Chaudhuri R.R."/>
            <person name="La Ragione R."/>
            <person name="Hildebrand F."/>
            <person name="Pallen M.J."/>
        </authorList>
    </citation>
    <scope>NUCLEOTIDE SEQUENCE</scope>
    <source>
        <strain evidence="9">ChiSxjej3B15-24422</strain>
    </source>
</reference>
<keyword evidence="3" id="KW-0813">Transport</keyword>
<comment type="subcellular location">
    <subcellularLocation>
        <location evidence="1">Cell membrane</location>
        <topology evidence="1">Peripheral membrane protein</topology>
    </subcellularLocation>
</comment>
<evidence type="ECO:0000256" key="7">
    <source>
        <dbReference type="ARBA" id="ARBA00023136"/>
    </source>
</evidence>
<dbReference type="SUPFAM" id="SSF52540">
    <property type="entry name" value="P-loop containing nucleoside triphosphate hydrolases"/>
    <property type="match status" value="1"/>
</dbReference>
<evidence type="ECO:0000256" key="1">
    <source>
        <dbReference type="ARBA" id="ARBA00004202"/>
    </source>
</evidence>
<dbReference type="GO" id="GO:0005886">
    <property type="term" value="C:plasma membrane"/>
    <property type="evidence" value="ECO:0007669"/>
    <property type="project" value="UniProtKB-SubCell"/>
</dbReference>
<evidence type="ECO:0000256" key="5">
    <source>
        <dbReference type="ARBA" id="ARBA00022741"/>
    </source>
</evidence>
<evidence type="ECO:0000313" key="10">
    <source>
        <dbReference type="Proteomes" id="UP000824007"/>
    </source>
</evidence>
<name>A0A9D1YQP3_9FIRM</name>
<gene>
    <name evidence="9" type="ORF">H9831_08155</name>
</gene>
<dbReference type="EMBL" id="DXDD01000101">
    <property type="protein sequence ID" value="HIY60633.1"/>
    <property type="molecule type" value="Genomic_DNA"/>
</dbReference>
<sequence length="328" mass="37596">MITIRHLKKEYPGVTPLKDVNVEISRSDVISVIGPSGTGKSTLIRCLNLLEQPTSGEIIIDGELITDKSCDVSRVRRKMGMVFQQFNLFPHMTVIENIMTAPVDLLGKSRQDAYDKGMEPEIILFDEPTSALDPTMVGEVQSVIRDLARQGNTMIIVTHEMKFAREVCNRVFYMDEGGIYEDGTPEQIFENPRKEKTRQFIRRLKVMEYDIHSRDFDFIGFNTHLEEFGRKHQISQKTIYNMQSYLEEMCMQLILPELDDRFDMTVTVEYSDTEDAAAIIIRYSGSRFDPLASANELPLILARKAAAEISYRFTEKPPFTNEVSAKIR</sequence>
<dbReference type="AlphaFoldDB" id="A0A9D1YQP3"/>
<keyword evidence="5" id="KW-0547">Nucleotide-binding</keyword>
<dbReference type="SMART" id="SM00382">
    <property type="entry name" value="AAA"/>
    <property type="match status" value="1"/>
</dbReference>
<protein>
    <submittedName>
        <fullName evidence="9">Amino acid ABC transporter ATP-binding protein</fullName>
    </submittedName>
</protein>
<dbReference type="InterPro" id="IPR003439">
    <property type="entry name" value="ABC_transporter-like_ATP-bd"/>
</dbReference>
<dbReference type="Gene3D" id="3.40.50.300">
    <property type="entry name" value="P-loop containing nucleotide triphosphate hydrolases"/>
    <property type="match status" value="2"/>
</dbReference>
<evidence type="ECO:0000256" key="6">
    <source>
        <dbReference type="ARBA" id="ARBA00022840"/>
    </source>
</evidence>
<keyword evidence="6 9" id="KW-0067">ATP-binding</keyword>
<dbReference type="InterPro" id="IPR050086">
    <property type="entry name" value="MetN_ABC_transporter-like"/>
</dbReference>
<reference evidence="9" key="2">
    <citation type="submission" date="2021-04" db="EMBL/GenBank/DDBJ databases">
        <authorList>
            <person name="Gilroy R."/>
        </authorList>
    </citation>
    <scope>NUCLEOTIDE SEQUENCE</scope>
    <source>
        <strain evidence="9">ChiSxjej3B15-24422</strain>
    </source>
</reference>
<dbReference type="PANTHER" id="PTHR43166:SF9">
    <property type="entry name" value="GLUTAMATE_ASPARTATE IMPORT ATP-BINDING PROTEIN GLTL"/>
    <property type="match status" value="1"/>
</dbReference>
<evidence type="ECO:0000256" key="3">
    <source>
        <dbReference type="ARBA" id="ARBA00022448"/>
    </source>
</evidence>
<evidence type="ECO:0000256" key="4">
    <source>
        <dbReference type="ARBA" id="ARBA00022475"/>
    </source>
</evidence>
<comment type="caution">
    <text evidence="9">The sequence shown here is derived from an EMBL/GenBank/DDBJ whole genome shotgun (WGS) entry which is preliminary data.</text>
</comment>
<dbReference type="GO" id="GO:0005524">
    <property type="term" value="F:ATP binding"/>
    <property type="evidence" value="ECO:0007669"/>
    <property type="project" value="UniProtKB-KW"/>
</dbReference>
<keyword evidence="7" id="KW-0472">Membrane</keyword>
<proteinExistence type="inferred from homology"/>
<feature type="domain" description="ABC transporter" evidence="8">
    <location>
        <begin position="2"/>
        <end position="201"/>
    </location>
</feature>
<keyword evidence="4" id="KW-1003">Cell membrane</keyword>
<comment type="similarity">
    <text evidence="2">Belongs to the ABC transporter superfamily.</text>
</comment>
<dbReference type="PROSITE" id="PS50893">
    <property type="entry name" value="ABC_TRANSPORTER_2"/>
    <property type="match status" value="1"/>
</dbReference>
<evidence type="ECO:0000256" key="2">
    <source>
        <dbReference type="ARBA" id="ARBA00005417"/>
    </source>
</evidence>